<dbReference type="PANTHER" id="PTHR34597:SF3">
    <property type="entry name" value="OUTER MEMBRANE TRANSPORTER CDIB"/>
    <property type="match status" value="1"/>
</dbReference>
<dbReference type="Gene3D" id="3.10.20.310">
    <property type="entry name" value="membrane protein fhac"/>
    <property type="match status" value="1"/>
</dbReference>
<evidence type="ECO:0000259" key="7">
    <source>
        <dbReference type="Pfam" id="PF08479"/>
    </source>
</evidence>
<dbReference type="Proteomes" id="UP000245820">
    <property type="component" value="Chromosome"/>
</dbReference>
<feature type="compositionally biased region" description="Basic and acidic residues" evidence="4">
    <location>
        <begin position="43"/>
        <end position="56"/>
    </location>
</feature>
<dbReference type="RefSeq" id="WP_109346399.1">
    <property type="nucleotide sequence ID" value="NZ_CP029343.1"/>
</dbReference>
<sequence length="560" mass="61180">MSVLPHYFRLCAPIALFVASFSFPALAQDVSGLAEQQLQLQQQREDARRKRDEAQPDVRLQGAPTPPAGYPVAESPCFVIDTVELEGEGARDFASALDAAHPGRGRCLGSAGINVLVGQVQNALVARGYVTTRVVAAPQDLRDGRLQLTLVRGRIRAIRFAGAEPGHWRAALPARPGDLLNLRAIEQGLENLKRVPGAEADIQIVPADLPGESDLQVKWRGGRAYRLAVSLDDSGSQATGTYQGGVTLSVDNPTGSQDLFYLTLNHNLPGDSPSGDYGTRGYAAHYSVPWQYWLFSAQVNDYRYHQSVAGANQDYIYSGSSLNTELKASRLVYRDAVRKTTLSVRAYQRRSHNFIDDTEVEVQRRRMGGFVLGIAHKEFIGRATLDAALGWKIGTGAFGTLAAPEEPYGEGTARPRLLTADLALQLPLTRDLAWSSSWRGQWNRTPLVPQDRFAIGGRYTVRGFDGETSLSAERGWLLRNDLAWTLPGTRQQLYAAIDHGQVSGPGAERLLGTRLSGAAIGWRFAWGRLQGDLFGGAPIDRPDGFRSASVTTGFNLNYDY</sequence>
<keyword evidence="10" id="KW-1185">Reference proteome</keyword>
<dbReference type="InterPro" id="IPR051544">
    <property type="entry name" value="TPS_OM_transporter"/>
</dbReference>
<dbReference type="GO" id="GO:0008320">
    <property type="term" value="F:protein transmembrane transporter activity"/>
    <property type="evidence" value="ECO:0007669"/>
    <property type="project" value="TreeGrafter"/>
</dbReference>
<proteinExistence type="predicted"/>
<feature type="domain" description="ShlB POTRA" evidence="8">
    <location>
        <begin position="154"/>
        <end position="206"/>
    </location>
</feature>
<evidence type="ECO:0000256" key="2">
    <source>
        <dbReference type="ARBA" id="ARBA00022692"/>
    </source>
</evidence>
<organism evidence="9 10">
    <name type="scientific">Massilia oculi</name>
    <dbReference type="NCBI Taxonomy" id="945844"/>
    <lineage>
        <taxon>Bacteria</taxon>
        <taxon>Pseudomonadati</taxon>
        <taxon>Pseudomonadota</taxon>
        <taxon>Betaproteobacteria</taxon>
        <taxon>Burkholderiales</taxon>
        <taxon>Oxalobacteraceae</taxon>
        <taxon>Telluria group</taxon>
        <taxon>Massilia</taxon>
    </lineage>
</organism>
<evidence type="ECO:0000256" key="5">
    <source>
        <dbReference type="SAM" id="SignalP"/>
    </source>
</evidence>
<dbReference type="InterPro" id="IPR035251">
    <property type="entry name" value="ShlB_POTRA"/>
</dbReference>
<keyword evidence="1" id="KW-0472">Membrane</keyword>
<dbReference type="EMBL" id="CP029343">
    <property type="protein sequence ID" value="AWL06074.1"/>
    <property type="molecule type" value="Genomic_DNA"/>
</dbReference>
<protein>
    <recommendedName>
        <fullName evidence="11">ShlB/FhaC/HecB family hemolysin secretion/activation protein</fullName>
    </recommendedName>
</protein>
<evidence type="ECO:0008006" key="11">
    <source>
        <dbReference type="Google" id="ProtNLM"/>
    </source>
</evidence>
<dbReference type="InterPro" id="IPR013686">
    <property type="entry name" value="Polypept-transport_assoc_ShlB"/>
</dbReference>
<keyword evidence="3" id="KW-0998">Cell outer membrane</keyword>
<dbReference type="OrthoDB" id="290122at2"/>
<evidence type="ECO:0000256" key="1">
    <source>
        <dbReference type="ARBA" id="ARBA00022452"/>
    </source>
</evidence>
<feature type="chain" id="PRO_5015548184" description="ShlB/FhaC/HecB family hemolysin secretion/activation protein" evidence="5">
    <location>
        <begin position="28"/>
        <end position="560"/>
    </location>
</feature>
<evidence type="ECO:0000313" key="10">
    <source>
        <dbReference type="Proteomes" id="UP000245820"/>
    </source>
</evidence>
<dbReference type="PIRSF" id="PIRSF029745">
    <property type="entry name" value="FhaC"/>
    <property type="match status" value="1"/>
</dbReference>
<name>A0A2S2DL64_9BURK</name>
<dbReference type="InterPro" id="IPR027282">
    <property type="entry name" value="TPS"/>
</dbReference>
<gene>
    <name evidence="9" type="ORF">DIR46_17640</name>
</gene>
<dbReference type="Pfam" id="PF03865">
    <property type="entry name" value="ShlB"/>
    <property type="match status" value="1"/>
</dbReference>
<evidence type="ECO:0000256" key="3">
    <source>
        <dbReference type="ARBA" id="ARBA00023237"/>
    </source>
</evidence>
<evidence type="ECO:0000313" key="9">
    <source>
        <dbReference type="EMBL" id="AWL06074.1"/>
    </source>
</evidence>
<evidence type="ECO:0000259" key="8">
    <source>
        <dbReference type="Pfam" id="PF17287"/>
    </source>
</evidence>
<feature type="region of interest" description="Disordered" evidence="4">
    <location>
        <begin position="41"/>
        <end position="66"/>
    </location>
</feature>
<dbReference type="GO" id="GO:0046819">
    <property type="term" value="P:protein secretion by the type V secretion system"/>
    <property type="evidence" value="ECO:0007669"/>
    <property type="project" value="TreeGrafter"/>
</dbReference>
<feature type="domain" description="Polypeptide-transport-associated ShlB-type" evidence="7">
    <location>
        <begin position="78"/>
        <end position="153"/>
    </location>
</feature>
<evidence type="ECO:0000256" key="4">
    <source>
        <dbReference type="SAM" id="MobiDB-lite"/>
    </source>
</evidence>
<dbReference type="PANTHER" id="PTHR34597">
    <property type="entry name" value="SLR1661 PROTEIN"/>
    <property type="match status" value="1"/>
</dbReference>
<dbReference type="AlphaFoldDB" id="A0A2S2DL64"/>
<feature type="signal peptide" evidence="5">
    <location>
        <begin position="1"/>
        <end position="27"/>
    </location>
</feature>
<dbReference type="KEGG" id="mtim:DIR46_17640"/>
<keyword evidence="5" id="KW-0732">Signal</keyword>
<reference evidence="9 10" key="1">
    <citation type="submission" date="2018-05" db="EMBL/GenBank/DDBJ databases">
        <title>Complete genome sequence of Massilia oculi sp. nov. CCUG 43427T (=DSM 26321T), the type strain of M. oculi, and comparison with genome sequences of other Massilia strains.</title>
        <authorList>
            <person name="Zhu B."/>
        </authorList>
    </citation>
    <scope>NUCLEOTIDE SEQUENCE [LARGE SCALE GENOMIC DNA]</scope>
    <source>
        <strain evidence="9 10">CCUG 43427</strain>
    </source>
</reference>
<dbReference type="Pfam" id="PF17287">
    <property type="entry name" value="POTRA_3"/>
    <property type="match status" value="1"/>
</dbReference>
<dbReference type="GO" id="GO:0098046">
    <property type="term" value="C:type V protein secretion system complex"/>
    <property type="evidence" value="ECO:0007669"/>
    <property type="project" value="TreeGrafter"/>
</dbReference>
<dbReference type="InterPro" id="IPR005565">
    <property type="entry name" value="Hemolysn_activator_HlyB_C"/>
</dbReference>
<dbReference type="Gene3D" id="2.40.160.50">
    <property type="entry name" value="membrane protein fhac: a member of the omp85/tpsb transporter family"/>
    <property type="match status" value="1"/>
</dbReference>
<keyword evidence="1" id="KW-1134">Transmembrane beta strand</keyword>
<evidence type="ECO:0000259" key="6">
    <source>
        <dbReference type="Pfam" id="PF03865"/>
    </source>
</evidence>
<dbReference type="Pfam" id="PF08479">
    <property type="entry name" value="POTRA_2"/>
    <property type="match status" value="1"/>
</dbReference>
<feature type="domain" description="Haemolysin activator HlyB C-terminal" evidence="6">
    <location>
        <begin position="211"/>
        <end position="524"/>
    </location>
</feature>
<accession>A0A2S2DL64</accession>
<keyword evidence="2" id="KW-0812">Transmembrane</keyword>